<dbReference type="eggNOG" id="KOG1499">
    <property type="taxonomic scope" value="Eukaryota"/>
</dbReference>
<dbReference type="Gene3D" id="2.70.160.11">
    <property type="entry name" value="Hnrnp arginine n-methyltransferase1"/>
    <property type="match status" value="1"/>
</dbReference>
<organism evidence="7 8">
    <name type="scientific">Bathycoccus prasinos</name>
    <dbReference type="NCBI Taxonomy" id="41875"/>
    <lineage>
        <taxon>Eukaryota</taxon>
        <taxon>Viridiplantae</taxon>
        <taxon>Chlorophyta</taxon>
        <taxon>Mamiellophyceae</taxon>
        <taxon>Mamiellales</taxon>
        <taxon>Bathycoccaceae</taxon>
        <taxon>Bathycoccus</taxon>
    </lineage>
</organism>
<dbReference type="PROSITE" id="PS51678">
    <property type="entry name" value="SAM_MT_PRMT"/>
    <property type="match status" value="1"/>
</dbReference>
<dbReference type="GO" id="GO:0032259">
    <property type="term" value="P:methylation"/>
    <property type="evidence" value="ECO:0007669"/>
    <property type="project" value="UniProtKB-KW"/>
</dbReference>
<dbReference type="AlphaFoldDB" id="K8F189"/>
<feature type="region of interest" description="Disordered" evidence="5">
    <location>
        <begin position="364"/>
        <end position="386"/>
    </location>
</feature>
<dbReference type="FunFam" id="3.40.50.150:FF:000132">
    <property type="entry name" value="Protein arginine N-methyltransferase PRMT10"/>
    <property type="match status" value="1"/>
</dbReference>
<keyword evidence="3 4" id="KW-0949">S-adenosyl-L-methionine</keyword>
<reference evidence="7 8" key="1">
    <citation type="submission" date="2011-10" db="EMBL/GenBank/DDBJ databases">
        <authorList>
            <person name="Genoscope - CEA"/>
        </authorList>
    </citation>
    <scope>NUCLEOTIDE SEQUENCE [LARGE SCALE GENOMIC DNA]</scope>
    <source>
        <strain evidence="7 8">RCC 1105</strain>
    </source>
</reference>
<name>K8F189_9CHLO</name>
<dbReference type="OrthoDB" id="7848332at2759"/>
<gene>
    <name evidence="7" type="ORF">Bathy07g00030</name>
</gene>
<dbReference type="EMBL" id="FO082272">
    <property type="protein sequence ID" value="CCO66078.1"/>
    <property type="molecule type" value="Genomic_DNA"/>
</dbReference>
<evidence type="ECO:0000256" key="1">
    <source>
        <dbReference type="ARBA" id="ARBA00022603"/>
    </source>
</evidence>
<dbReference type="GO" id="GO:0005634">
    <property type="term" value="C:nucleus"/>
    <property type="evidence" value="ECO:0007669"/>
    <property type="project" value="TreeGrafter"/>
</dbReference>
<dbReference type="KEGG" id="bpg:Bathy07g00030"/>
<dbReference type="InterPro" id="IPR025799">
    <property type="entry name" value="Arg_MeTrfase"/>
</dbReference>
<dbReference type="PANTHER" id="PTHR11006">
    <property type="entry name" value="PROTEIN ARGININE N-METHYLTRANSFERASE"/>
    <property type="match status" value="1"/>
</dbReference>
<dbReference type="Pfam" id="PF22528">
    <property type="entry name" value="PRMT_C"/>
    <property type="match status" value="1"/>
</dbReference>
<dbReference type="InterPro" id="IPR029063">
    <property type="entry name" value="SAM-dependent_MTases_sf"/>
</dbReference>
<evidence type="ECO:0000256" key="2">
    <source>
        <dbReference type="ARBA" id="ARBA00022679"/>
    </source>
</evidence>
<keyword evidence="1 4" id="KW-0489">Methyltransferase</keyword>
<dbReference type="STRING" id="41875.K8F189"/>
<proteinExistence type="predicted"/>
<protein>
    <recommendedName>
        <fullName evidence="6">Protein arginine N-methyltransferase domain-containing protein</fullName>
    </recommendedName>
</protein>
<dbReference type="GO" id="GO:0016274">
    <property type="term" value="F:protein-arginine N-methyltransferase activity"/>
    <property type="evidence" value="ECO:0007669"/>
    <property type="project" value="InterPro"/>
</dbReference>
<dbReference type="Gene3D" id="3.40.50.150">
    <property type="entry name" value="Vaccinia Virus protein VP39"/>
    <property type="match status" value="1"/>
</dbReference>
<dbReference type="Pfam" id="PF06325">
    <property type="entry name" value="PrmA"/>
    <property type="match status" value="1"/>
</dbReference>
<feature type="domain" description="Protein arginine N-methyltransferase" evidence="6">
    <location>
        <begin position="187"/>
        <end position="361"/>
    </location>
</feature>
<keyword evidence="2 4" id="KW-0808">Transferase</keyword>
<dbReference type="CDD" id="cd02440">
    <property type="entry name" value="AdoMet_MTases"/>
    <property type="match status" value="1"/>
</dbReference>
<evidence type="ECO:0000313" key="7">
    <source>
        <dbReference type="EMBL" id="CCO66078.1"/>
    </source>
</evidence>
<dbReference type="Proteomes" id="UP000198341">
    <property type="component" value="Chromosome 7"/>
</dbReference>
<sequence>MKDNGQSIASEMVLAKPKDISEADFANYFCTYGYLYHQKDMLEDQDRMTAYYNAVKMNPSQFEDKVVLDVGTGSGILAIWAAQAGAKHVYAVEATFMATHARKLIEANGLKDKITVIQASIEDAELPEKVDVIISEWMGYFLLRESMFDSVIVARDKWMKPGGAMYPSHATMSLSLIKTHQALKKVQDMQESLQVWDGFIETTKENYGVDMSALTSEYEAEQEDFFMNTSQWVDIHPSQELCAPFVLKEFDLNTATLEDIEKISCEFKLKMLGGAMQQQGAGAFAGWFDVKFAGSKENPAENVVPLTTAPNANGATHWGQQAFYVHPEISTSNGNIVRGTLQMVRKKTNKRLMEVKISWEQAKEEGEKDGHAKTTLAQKAKMWHIE</sequence>
<evidence type="ECO:0000256" key="4">
    <source>
        <dbReference type="PROSITE-ProRule" id="PRU01015"/>
    </source>
</evidence>
<keyword evidence="8" id="KW-1185">Reference proteome</keyword>
<evidence type="ECO:0000259" key="6">
    <source>
        <dbReference type="Pfam" id="PF22528"/>
    </source>
</evidence>
<evidence type="ECO:0000313" key="8">
    <source>
        <dbReference type="Proteomes" id="UP000198341"/>
    </source>
</evidence>
<evidence type="ECO:0000256" key="5">
    <source>
        <dbReference type="SAM" id="MobiDB-lite"/>
    </source>
</evidence>
<dbReference type="GeneID" id="19014493"/>
<dbReference type="RefSeq" id="XP_007511990.1">
    <property type="nucleotide sequence ID" value="XM_007511928.1"/>
</dbReference>
<evidence type="ECO:0000256" key="3">
    <source>
        <dbReference type="ARBA" id="ARBA00022691"/>
    </source>
</evidence>
<accession>K8F189</accession>
<dbReference type="InterPro" id="IPR055135">
    <property type="entry name" value="PRMT_dom"/>
</dbReference>
<dbReference type="PANTHER" id="PTHR11006:SF68">
    <property type="entry name" value="PROTEIN ARGININE N-METHYLTRANSFERASE PRMT10"/>
    <property type="match status" value="1"/>
</dbReference>
<dbReference type="SUPFAM" id="SSF53335">
    <property type="entry name" value="S-adenosyl-L-methionine-dependent methyltransferases"/>
    <property type="match status" value="1"/>
</dbReference>
<dbReference type="GO" id="GO:0042054">
    <property type="term" value="F:histone methyltransferase activity"/>
    <property type="evidence" value="ECO:0007669"/>
    <property type="project" value="TreeGrafter"/>
</dbReference>